<dbReference type="EMBL" id="RAHH01000054">
    <property type="protein sequence ID" value="RJT32044.1"/>
    <property type="molecule type" value="Genomic_DNA"/>
</dbReference>
<dbReference type="InterPro" id="IPR024473">
    <property type="entry name" value="Transposases_IS4_N"/>
</dbReference>
<dbReference type="AlphaFoldDB" id="A0A419N1U2"/>
<feature type="domain" description="Transposase IS4 N-terminal" evidence="1">
    <location>
        <begin position="2"/>
        <end position="81"/>
    </location>
</feature>
<evidence type="ECO:0000313" key="2">
    <source>
        <dbReference type="EMBL" id="RJT32044.1"/>
    </source>
</evidence>
<dbReference type="Pfam" id="PF13006">
    <property type="entry name" value="Nterm_IS4"/>
    <property type="match status" value="1"/>
</dbReference>
<keyword evidence="3" id="KW-1185">Reference proteome</keyword>
<evidence type="ECO:0000313" key="3">
    <source>
        <dbReference type="Proteomes" id="UP000284908"/>
    </source>
</evidence>
<comment type="caution">
    <text evidence="2">The sequence shown here is derived from an EMBL/GenBank/DDBJ whole genome shotgun (WGS) entry which is preliminary data.</text>
</comment>
<organism evidence="2 3">
    <name type="scientific">Rahnella woolbedingensis</name>
    <dbReference type="NCBI Taxonomy" id="1510574"/>
    <lineage>
        <taxon>Bacteria</taxon>
        <taxon>Pseudomonadati</taxon>
        <taxon>Pseudomonadota</taxon>
        <taxon>Gammaproteobacteria</taxon>
        <taxon>Enterobacterales</taxon>
        <taxon>Yersiniaceae</taxon>
        <taxon>Rahnella</taxon>
    </lineage>
</organism>
<name>A0A419N1U2_9GAMM</name>
<evidence type="ECO:0000259" key="1">
    <source>
        <dbReference type="Pfam" id="PF13006"/>
    </source>
</evidence>
<gene>
    <name evidence="2" type="ORF">D6C13_24640</name>
</gene>
<dbReference type="Proteomes" id="UP000284908">
    <property type="component" value="Unassembled WGS sequence"/>
</dbReference>
<dbReference type="OrthoDB" id="9796012at2"/>
<proteinExistence type="predicted"/>
<reference evidence="2 3" key="1">
    <citation type="submission" date="2018-09" db="EMBL/GenBank/DDBJ databases">
        <authorList>
            <person name="Le Fleche-Mateos A."/>
        </authorList>
    </citation>
    <scope>NUCLEOTIDE SEQUENCE [LARGE SCALE GENOMIC DNA]</scope>
    <source>
        <strain evidence="2 3">DSM 27399</strain>
    </source>
</reference>
<protein>
    <recommendedName>
        <fullName evidence="1">Transposase IS4 N-terminal domain-containing protein</fullName>
    </recommendedName>
</protein>
<sequence>MDECLADTGVVTVRKRRLPMEMMAWAITGMSLFRSLSMSQLVSHLDIVLPGKRPFVAPSAVVQVVQARRRLGEDAVRLVFEKTSQL</sequence>
<accession>A0A419N1U2</accession>